<dbReference type="EMBL" id="JAOYFB010000004">
    <property type="protein sequence ID" value="KAK4014190.1"/>
    <property type="molecule type" value="Genomic_DNA"/>
</dbReference>
<feature type="region of interest" description="Disordered" evidence="1">
    <location>
        <begin position="65"/>
        <end position="84"/>
    </location>
</feature>
<name>A0ABQ9ZML3_9CRUS</name>
<evidence type="ECO:0000313" key="3">
    <source>
        <dbReference type="Proteomes" id="UP001234178"/>
    </source>
</evidence>
<reference evidence="2 3" key="1">
    <citation type="journal article" date="2023" name="Nucleic Acids Res.">
        <title>The hologenome of Daphnia magna reveals possible DNA methylation and microbiome-mediated evolution of the host genome.</title>
        <authorList>
            <person name="Chaturvedi A."/>
            <person name="Li X."/>
            <person name="Dhandapani V."/>
            <person name="Marshall H."/>
            <person name="Kissane S."/>
            <person name="Cuenca-Cambronero M."/>
            <person name="Asole G."/>
            <person name="Calvet F."/>
            <person name="Ruiz-Romero M."/>
            <person name="Marangio P."/>
            <person name="Guigo R."/>
            <person name="Rago D."/>
            <person name="Mirbahai L."/>
            <person name="Eastwood N."/>
            <person name="Colbourne J.K."/>
            <person name="Zhou J."/>
            <person name="Mallon E."/>
            <person name="Orsini L."/>
        </authorList>
    </citation>
    <scope>NUCLEOTIDE SEQUENCE [LARGE SCALE GENOMIC DNA]</scope>
    <source>
        <strain evidence="2">LRV0_1</strain>
    </source>
</reference>
<accession>A0ABQ9ZML3</accession>
<evidence type="ECO:0000256" key="1">
    <source>
        <dbReference type="SAM" id="MobiDB-lite"/>
    </source>
</evidence>
<gene>
    <name evidence="2" type="ORF">OUZ56_026724</name>
</gene>
<protein>
    <recommendedName>
        <fullName evidence="4">Tfiih, polypeptide</fullName>
    </recommendedName>
</protein>
<evidence type="ECO:0008006" key="4">
    <source>
        <dbReference type="Google" id="ProtNLM"/>
    </source>
</evidence>
<keyword evidence="3" id="KW-1185">Reference proteome</keyword>
<evidence type="ECO:0000313" key="2">
    <source>
        <dbReference type="EMBL" id="KAK4014190.1"/>
    </source>
</evidence>
<dbReference type="Proteomes" id="UP001234178">
    <property type="component" value="Unassembled WGS sequence"/>
</dbReference>
<feature type="compositionally biased region" description="Polar residues" evidence="1">
    <location>
        <begin position="75"/>
        <end position="84"/>
    </location>
</feature>
<sequence length="84" mass="9367">MTYFLIEQHPALRVFHKCENLICVQVGLLRLQLLMEKPSSSPPILSTLLGALTPFRKFPIGYGLDANSPHRNPETICSSGKTDD</sequence>
<proteinExistence type="predicted"/>
<comment type="caution">
    <text evidence="2">The sequence shown here is derived from an EMBL/GenBank/DDBJ whole genome shotgun (WGS) entry which is preliminary data.</text>
</comment>
<organism evidence="2 3">
    <name type="scientific">Daphnia magna</name>
    <dbReference type="NCBI Taxonomy" id="35525"/>
    <lineage>
        <taxon>Eukaryota</taxon>
        <taxon>Metazoa</taxon>
        <taxon>Ecdysozoa</taxon>
        <taxon>Arthropoda</taxon>
        <taxon>Crustacea</taxon>
        <taxon>Branchiopoda</taxon>
        <taxon>Diplostraca</taxon>
        <taxon>Cladocera</taxon>
        <taxon>Anomopoda</taxon>
        <taxon>Daphniidae</taxon>
        <taxon>Daphnia</taxon>
    </lineage>
</organism>